<evidence type="ECO:0000313" key="6">
    <source>
        <dbReference type="Proteomes" id="UP000190890"/>
    </source>
</evidence>
<organism evidence="5 6">
    <name type="scientific">Clostridium puniceum</name>
    <dbReference type="NCBI Taxonomy" id="29367"/>
    <lineage>
        <taxon>Bacteria</taxon>
        <taxon>Bacillati</taxon>
        <taxon>Bacillota</taxon>
        <taxon>Clostridia</taxon>
        <taxon>Eubacteriales</taxon>
        <taxon>Clostridiaceae</taxon>
        <taxon>Clostridium</taxon>
    </lineage>
</organism>
<evidence type="ECO:0000259" key="4">
    <source>
        <dbReference type="PROSITE" id="PS01124"/>
    </source>
</evidence>
<dbReference type="PROSITE" id="PS01124">
    <property type="entry name" value="HTH_ARAC_FAMILY_2"/>
    <property type="match status" value="1"/>
</dbReference>
<dbReference type="Pfam" id="PF12833">
    <property type="entry name" value="HTH_18"/>
    <property type="match status" value="1"/>
</dbReference>
<reference evidence="5 6" key="1">
    <citation type="submission" date="2016-05" db="EMBL/GenBank/DDBJ databases">
        <title>Microbial solvent formation.</title>
        <authorList>
            <person name="Poehlein A."/>
            <person name="Montoya Solano J.D."/>
            <person name="Flitsch S."/>
            <person name="Krabben P."/>
            <person name="Duerre P."/>
            <person name="Daniel R."/>
        </authorList>
    </citation>
    <scope>NUCLEOTIDE SEQUENCE [LARGE SCALE GENOMIC DNA]</scope>
    <source>
        <strain evidence="5 6">DSM 2619</strain>
    </source>
</reference>
<evidence type="ECO:0000256" key="3">
    <source>
        <dbReference type="ARBA" id="ARBA00023163"/>
    </source>
</evidence>
<dbReference type="PROSITE" id="PS00041">
    <property type="entry name" value="HTH_ARAC_FAMILY_1"/>
    <property type="match status" value="1"/>
</dbReference>
<sequence>MEKRISIDFFASEMQRIEEEDCHIYKTSNETGDGTITCYHIFPGIDLLYNDFHMENGFNQNKLPKPNVIEINHCREGRFECEFKNGDCIYLGAGDMSLTMLSNETKSTSFPLSHFHGISITINLPEAADTIEKISEALGRIPIDIYKIKKRMCSRNKFIIIRGQQAIEHIFSELYTAPAELIHGYFKLKVIELLMFLSSLKEKDCREEHRYFYRNQVQTVKAIRNYMVEHIQDHISLDELSKKFNISLTSMKICFKGVYGTSIYAYMKDYRIHTAALLLKQTNESITEIANKIGYENPSKFSDAFKKNIGILPSEYRKSLLK</sequence>
<keyword evidence="2" id="KW-0238">DNA-binding</keyword>
<evidence type="ECO:0000256" key="1">
    <source>
        <dbReference type="ARBA" id="ARBA00023015"/>
    </source>
</evidence>
<feature type="domain" description="HTH araC/xylS-type" evidence="4">
    <location>
        <begin position="221"/>
        <end position="319"/>
    </location>
</feature>
<dbReference type="Proteomes" id="UP000190890">
    <property type="component" value="Unassembled WGS sequence"/>
</dbReference>
<dbReference type="InterPro" id="IPR020449">
    <property type="entry name" value="Tscrpt_reg_AraC-type_HTH"/>
</dbReference>
<dbReference type="PRINTS" id="PR00032">
    <property type="entry name" value="HTHARAC"/>
</dbReference>
<dbReference type="InterPro" id="IPR009057">
    <property type="entry name" value="Homeodomain-like_sf"/>
</dbReference>
<keyword evidence="3" id="KW-0804">Transcription</keyword>
<gene>
    <name evidence="5" type="primary">pchR_2</name>
    <name evidence="5" type="ORF">CLPUN_30910</name>
</gene>
<evidence type="ECO:0000256" key="2">
    <source>
        <dbReference type="ARBA" id="ARBA00023125"/>
    </source>
</evidence>
<accession>A0A1S8TDB9</accession>
<dbReference type="PANTHER" id="PTHR47893:SF1">
    <property type="entry name" value="REGULATORY PROTEIN PCHR"/>
    <property type="match status" value="1"/>
</dbReference>
<dbReference type="RefSeq" id="WP_242954151.1">
    <property type="nucleotide sequence ID" value="NZ_LZZM01000181.1"/>
</dbReference>
<dbReference type="InterPro" id="IPR018062">
    <property type="entry name" value="HTH_AraC-typ_CS"/>
</dbReference>
<dbReference type="SUPFAM" id="SSF46689">
    <property type="entry name" value="Homeodomain-like"/>
    <property type="match status" value="2"/>
</dbReference>
<dbReference type="AlphaFoldDB" id="A0A1S8TDB9"/>
<dbReference type="EMBL" id="LZZM01000181">
    <property type="protein sequence ID" value="OOM75736.1"/>
    <property type="molecule type" value="Genomic_DNA"/>
</dbReference>
<name>A0A1S8TDB9_9CLOT</name>
<protein>
    <submittedName>
        <fullName evidence="5">Regulatory protein PchR</fullName>
    </submittedName>
</protein>
<dbReference type="GO" id="GO:0003700">
    <property type="term" value="F:DNA-binding transcription factor activity"/>
    <property type="evidence" value="ECO:0007669"/>
    <property type="project" value="InterPro"/>
</dbReference>
<dbReference type="Gene3D" id="1.10.10.60">
    <property type="entry name" value="Homeodomain-like"/>
    <property type="match status" value="2"/>
</dbReference>
<keyword evidence="1" id="KW-0805">Transcription regulation</keyword>
<keyword evidence="6" id="KW-1185">Reference proteome</keyword>
<comment type="caution">
    <text evidence="5">The sequence shown here is derived from an EMBL/GenBank/DDBJ whole genome shotgun (WGS) entry which is preliminary data.</text>
</comment>
<dbReference type="STRING" id="29367.CLPUN_30910"/>
<proteinExistence type="predicted"/>
<dbReference type="GO" id="GO:0043565">
    <property type="term" value="F:sequence-specific DNA binding"/>
    <property type="evidence" value="ECO:0007669"/>
    <property type="project" value="InterPro"/>
</dbReference>
<evidence type="ECO:0000313" key="5">
    <source>
        <dbReference type="EMBL" id="OOM75736.1"/>
    </source>
</evidence>
<dbReference type="InterPro" id="IPR053142">
    <property type="entry name" value="PchR_regulatory_protein"/>
</dbReference>
<dbReference type="PANTHER" id="PTHR47893">
    <property type="entry name" value="REGULATORY PROTEIN PCHR"/>
    <property type="match status" value="1"/>
</dbReference>
<dbReference type="InterPro" id="IPR018060">
    <property type="entry name" value="HTH_AraC"/>
</dbReference>
<dbReference type="SMART" id="SM00342">
    <property type="entry name" value="HTH_ARAC"/>
    <property type="match status" value="1"/>
</dbReference>